<keyword evidence="1" id="KW-0812">Transmembrane</keyword>
<sequence>MESREDKLIALIGLLSACLITVVFLFAVTWLNDVRRSAQAVPEAQACYAPVEPAASAPARP</sequence>
<organism evidence="2 3">
    <name type="scientific">Mixta gaviniae</name>
    <dbReference type="NCBI Taxonomy" id="665914"/>
    <lineage>
        <taxon>Bacteria</taxon>
        <taxon>Pseudomonadati</taxon>
        <taxon>Pseudomonadota</taxon>
        <taxon>Gammaproteobacteria</taxon>
        <taxon>Enterobacterales</taxon>
        <taxon>Erwiniaceae</taxon>
        <taxon>Mixta</taxon>
    </lineage>
</organism>
<keyword evidence="1" id="KW-1133">Transmembrane helix</keyword>
<reference evidence="2 3" key="1">
    <citation type="submission" date="2018-01" db="EMBL/GenBank/DDBJ databases">
        <title>Complete and assembled Genome of Pantoea gaviniae DSM22758T.</title>
        <authorList>
            <person name="Stevens M.J.A."/>
            <person name="Zurfluh K."/>
            <person name="Stephan R."/>
        </authorList>
    </citation>
    <scope>NUCLEOTIDE SEQUENCE [LARGE SCALE GENOMIC DNA]</scope>
    <source>
        <strain evidence="2 3">DSM 22758</strain>
    </source>
</reference>
<keyword evidence="1" id="KW-0472">Membrane</keyword>
<protein>
    <submittedName>
        <fullName evidence="2">Uncharacterized protein</fullName>
    </submittedName>
</protein>
<evidence type="ECO:0000256" key="1">
    <source>
        <dbReference type="SAM" id="Phobius"/>
    </source>
</evidence>
<evidence type="ECO:0000313" key="3">
    <source>
        <dbReference type="Proteomes" id="UP000238365"/>
    </source>
</evidence>
<dbReference type="KEGG" id="pgz:C2E15_08075"/>
<proteinExistence type="predicted"/>
<feature type="transmembrane region" description="Helical" evidence="1">
    <location>
        <begin position="9"/>
        <end position="31"/>
    </location>
</feature>
<name>A0A2L0IEY6_9GAMM</name>
<dbReference type="PROSITE" id="PS51257">
    <property type="entry name" value="PROKAR_LIPOPROTEIN"/>
    <property type="match status" value="1"/>
</dbReference>
<dbReference type="Proteomes" id="UP000238365">
    <property type="component" value="Chromosome"/>
</dbReference>
<accession>A0A2L0IEY6</accession>
<dbReference type="EMBL" id="CP026377">
    <property type="protein sequence ID" value="AUX93039.1"/>
    <property type="molecule type" value="Genomic_DNA"/>
</dbReference>
<keyword evidence="3" id="KW-1185">Reference proteome</keyword>
<dbReference type="AlphaFoldDB" id="A0A2L0IEY6"/>
<dbReference type="RefSeq" id="WP_104956909.1">
    <property type="nucleotide sequence ID" value="NZ_CP026377.1"/>
</dbReference>
<gene>
    <name evidence="2" type="ORF">C2E15_08075</name>
</gene>
<evidence type="ECO:0000313" key="2">
    <source>
        <dbReference type="EMBL" id="AUX93039.1"/>
    </source>
</evidence>